<protein>
    <submittedName>
        <fullName evidence="8">Sodium- and chloride-dependent betaine transporter-like</fullName>
    </submittedName>
</protein>
<dbReference type="PROSITE" id="PS50267">
    <property type="entry name" value="NA_NEUROTRAN_SYMP_3"/>
    <property type="match status" value="1"/>
</dbReference>
<accession>A0A6J1W6C5</accession>
<sequence length="152" mass="17467">MSLYEVLFCNGQGADRFTDNIEDMIGYKPWPLIKYCWLYFTPGLCLATFLFSLIRYQPLKYNNVYEYPPWGIAVGWVLALASMICIPSYIIFSFLRTKGSFKERICQLTAPSEDLPQPKKHLIGSSQWECSEVGSQRPIKEVLGKTGKETNF</sequence>
<evidence type="ECO:0000256" key="2">
    <source>
        <dbReference type="ARBA" id="ARBA00022448"/>
    </source>
</evidence>
<dbReference type="GO" id="GO:0005332">
    <property type="term" value="F:gamma-aminobutyric acid:sodium:chloride symporter activity"/>
    <property type="evidence" value="ECO:0007669"/>
    <property type="project" value="TreeGrafter"/>
</dbReference>
<evidence type="ECO:0000256" key="6">
    <source>
        <dbReference type="SAM" id="Phobius"/>
    </source>
</evidence>
<dbReference type="GeneID" id="113432870"/>
<evidence type="ECO:0000313" key="8">
    <source>
        <dbReference type="RefSeq" id="XP_026550891.1"/>
    </source>
</evidence>
<dbReference type="Pfam" id="PF00209">
    <property type="entry name" value="SNF"/>
    <property type="match status" value="1"/>
</dbReference>
<dbReference type="GO" id="GO:0005886">
    <property type="term" value="C:plasma membrane"/>
    <property type="evidence" value="ECO:0007669"/>
    <property type="project" value="TreeGrafter"/>
</dbReference>
<dbReference type="GO" id="GO:0042995">
    <property type="term" value="C:cell projection"/>
    <property type="evidence" value="ECO:0007669"/>
    <property type="project" value="TreeGrafter"/>
</dbReference>
<dbReference type="RefSeq" id="XP_026550891.1">
    <property type="nucleotide sequence ID" value="XM_026695106.1"/>
</dbReference>
<dbReference type="SUPFAM" id="SSF161070">
    <property type="entry name" value="SNF-like"/>
    <property type="match status" value="1"/>
</dbReference>
<evidence type="ECO:0000256" key="5">
    <source>
        <dbReference type="ARBA" id="ARBA00023136"/>
    </source>
</evidence>
<evidence type="ECO:0000256" key="3">
    <source>
        <dbReference type="ARBA" id="ARBA00022692"/>
    </source>
</evidence>
<keyword evidence="4 6" id="KW-1133">Transmembrane helix</keyword>
<dbReference type="PANTHER" id="PTHR11616:SF118">
    <property type="entry name" value="SODIUM- AND CHLORIDE-DEPENDENT BETAINE TRANSPORTER"/>
    <property type="match status" value="1"/>
</dbReference>
<keyword evidence="2" id="KW-0813">Transport</keyword>
<feature type="transmembrane region" description="Helical" evidence="6">
    <location>
        <begin position="36"/>
        <end position="54"/>
    </location>
</feature>
<dbReference type="InterPro" id="IPR000175">
    <property type="entry name" value="Na/ntran_symport"/>
</dbReference>
<dbReference type="KEGG" id="nss:113432870"/>
<keyword evidence="5 6" id="KW-0472">Membrane</keyword>
<evidence type="ECO:0000256" key="1">
    <source>
        <dbReference type="ARBA" id="ARBA00004141"/>
    </source>
</evidence>
<organism evidence="7 8">
    <name type="scientific">Notechis scutatus</name>
    <name type="common">mainland tiger snake</name>
    <dbReference type="NCBI Taxonomy" id="8663"/>
    <lineage>
        <taxon>Eukaryota</taxon>
        <taxon>Metazoa</taxon>
        <taxon>Chordata</taxon>
        <taxon>Craniata</taxon>
        <taxon>Vertebrata</taxon>
        <taxon>Euteleostomi</taxon>
        <taxon>Lepidosauria</taxon>
        <taxon>Squamata</taxon>
        <taxon>Bifurcata</taxon>
        <taxon>Unidentata</taxon>
        <taxon>Episquamata</taxon>
        <taxon>Toxicofera</taxon>
        <taxon>Serpentes</taxon>
        <taxon>Colubroidea</taxon>
        <taxon>Elapidae</taxon>
        <taxon>Hydrophiinae</taxon>
        <taxon>Notechis</taxon>
    </lineage>
</organism>
<dbReference type="PANTHER" id="PTHR11616">
    <property type="entry name" value="SODIUM/CHLORIDE DEPENDENT TRANSPORTER"/>
    <property type="match status" value="1"/>
</dbReference>
<dbReference type="AlphaFoldDB" id="A0A6J1W6C5"/>
<dbReference type="Proteomes" id="UP000504612">
    <property type="component" value="Unplaced"/>
</dbReference>
<evidence type="ECO:0000256" key="4">
    <source>
        <dbReference type="ARBA" id="ARBA00022989"/>
    </source>
</evidence>
<gene>
    <name evidence="8" type="primary">LOC113432870</name>
</gene>
<name>A0A6J1W6C5_9SAUR</name>
<evidence type="ECO:0000313" key="7">
    <source>
        <dbReference type="Proteomes" id="UP000504612"/>
    </source>
</evidence>
<keyword evidence="3 6" id="KW-0812">Transmembrane</keyword>
<dbReference type="InterPro" id="IPR037272">
    <property type="entry name" value="SNS_sf"/>
</dbReference>
<feature type="transmembrane region" description="Helical" evidence="6">
    <location>
        <begin position="74"/>
        <end position="95"/>
    </location>
</feature>
<reference evidence="8" key="1">
    <citation type="submission" date="2025-08" db="UniProtKB">
        <authorList>
            <consortium name="RefSeq"/>
        </authorList>
    </citation>
    <scope>IDENTIFICATION</scope>
</reference>
<proteinExistence type="predicted"/>
<keyword evidence="7" id="KW-1185">Reference proteome</keyword>
<comment type="subcellular location">
    <subcellularLocation>
        <location evidence="1">Membrane</location>
        <topology evidence="1">Multi-pass membrane protein</topology>
    </subcellularLocation>
</comment>